<dbReference type="Pfam" id="PF13336">
    <property type="entry name" value="AcetylCoA_hyd_C"/>
    <property type="match status" value="1"/>
</dbReference>
<keyword evidence="2" id="KW-0808">Transferase</keyword>
<dbReference type="GO" id="GO:0008775">
    <property type="term" value="F:acetate CoA-transferase activity"/>
    <property type="evidence" value="ECO:0007669"/>
    <property type="project" value="InterPro"/>
</dbReference>
<proteinExistence type="inferred from homology"/>
<dbReference type="PANTHER" id="PTHR21432:SF20">
    <property type="entry name" value="ACETYL-COA HYDROLASE"/>
    <property type="match status" value="1"/>
</dbReference>
<dbReference type="SUPFAM" id="SSF100950">
    <property type="entry name" value="NagB/RpiA/CoA transferase-like"/>
    <property type="match status" value="2"/>
</dbReference>
<gene>
    <name evidence="5" type="ORF">CDAUBV1_LOCUS6869</name>
</gene>
<protein>
    <recommendedName>
        <fullName evidence="7">Acetyl-CoA hydrolase</fullName>
    </recommendedName>
</protein>
<evidence type="ECO:0008006" key="7">
    <source>
        <dbReference type="Google" id="ProtNLM"/>
    </source>
</evidence>
<comment type="caution">
    <text evidence="5">The sequence shown here is derived from an EMBL/GenBank/DDBJ whole genome shotgun (WGS) entry which is preliminary data.</text>
</comment>
<dbReference type="Gene3D" id="3.30.750.70">
    <property type="entry name" value="4-hydroxybutyrate coenzyme like domains"/>
    <property type="match status" value="1"/>
</dbReference>
<evidence type="ECO:0000259" key="4">
    <source>
        <dbReference type="Pfam" id="PF13336"/>
    </source>
</evidence>
<dbReference type="InterPro" id="IPR046433">
    <property type="entry name" value="ActCoA_hydro"/>
</dbReference>
<comment type="similarity">
    <text evidence="1">Belongs to the acetyl-CoA hydrolase/transferase family.</text>
</comment>
<feature type="domain" description="Acetyl-CoA hydrolase/transferase N-terminal" evidence="3">
    <location>
        <begin position="56"/>
        <end position="215"/>
    </location>
</feature>
<name>A0AAV2T9Z9_CALDB</name>
<dbReference type="InterPro" id="IPR003702">
    <property type="entry name" value="ActCoA_hydro_N"/>
</dbReference>
<dbReference type="Gene3D" id="3.40.1080.10">
    <property type="entry name" value="Glutaconate Coenzyme A-transferase"/>
    <property type="match status" value="1"/>
</dbReference>
<dbReference type="EMBL" id="CAXLJL010000156">
    <property type="protein sequence ID" value="CAL5133600.1"/>
    <property type="molecule type" value="Genomic_DNA"/>
</dbReference>
<dbReference type="InterPro" id="IPR037171">
    <property type="entry name" value="NagB/RpiA_transferase-like"/>
</dbReference>
<evidence type="ECO:0000313" key="6">
    <source>
        <dbReference type="Proteomes" id="UP001497525"/>
    </source>
</evidence>
<dbReference type="Proteomes" id="UP001497525">
    <property type="component" value="Unassembled WGS sequence"/>
</dbReference>
<dbReference type="AlphaFoldDB" id="A0AAV2T9Z9"/>
<dbReference type="PANTHER" id="PTHR21432">
    <property type="entry name" value="ACETYL-COA HYDROLASE-RELATED"/>
    <property type="match status" value="1"/>
</dbReference>
<dbReference type="InterPro" id="IPR038460">
    <property type="entry name" value="AcetylCoA_hyd_C_sf"/>
</dbReference>
<evidence type="ECO:0000259" key="3">
    <source>
        <dbReference type="Pfam" id="PF02550"/>
    </source>
</evidence>
<evidence type="ECO:0000313" key="5">
    <source>
        <dbReference type="EMBL" id="CAL5133600.1"/>
    </source>
</evidence>
<evidence type="ECO:0000256" key="1">
    <source>
        <dbReference type="ARBA" id="ARBA00009632"/>
    </source>
</evidence>
<organism evidence="5 6">
    <name type="scientific">Calicophoron daubneyi</name>
    <name type="common">Rumen fluke</name>
    <name type="synonym">Paramphistomum daubneyi</name>
    <dbReference type="NCBI Taxonomy" id="300641"/>
    <lineage>
        <taxon>Eukaryota</taxon>
        <taxon>Metazoa</taxon>
        <taxon>Spiralia</taxon>
        <taxon>Lophotrochozoa</taxon>
        <taxon>Platyhelminthes</taxon>
        <taxon>Trematoda</taxon>
        <taxon>Digenea</taxon>
        <taxon>Plagiorchiida</taxon>
        <taxon>Pronocephalata</taxon>
        <taxon>Paramphistomoidea</taxon>
        <taxon>Paramphistomidae</taxon>
        <taxon>Calicophoron</taxon>
    </lineage>
</organism>
<dbReference type="GO" id="GO:0006083">
    <property type="term" value="P:acetate metabolic process"/>
    <property type="evidence" value="ECO:0007669"/>
    <property type="project" value="InterPro"/>
</dbReference>
<evidence type="ECO:0000256" key="2">
    <source>
        <dbReference type="ARBA" id="ARBA00022679"/>
    </source>
</evidence>
<feature type="domain" description="Acetyl-CoA hydrolase/transferase C-terminal" evidence="4">
    <location>
        <begin position="315"/>
        <end position="468"/>
    </location>
</feature>
<dbReference type="GO" id="GO:0005739">
    <property type="term" value="C:mitochondrion"/>
    <property type="evidence" value="ECO:0007669"/>
    <property type="project" value="TreeGrafter"/>
</dbReference>
<sequence length="480" mass="52467">MFRLRLLAQKLTAPLARTIRRGFRATSSLHYEFMPDHEPFCALPGRQPTQASSGEEAFYFLKDGANVFIQGGAATPSLIVQELHDYIVRNDLKDITIYHLPPLGPFPFFSVEEQHRFRANAFYTAPEGRKAVQQGKADYMPIFLSEIPLLFNRGLIKLDVALISITPPDKHGLCSLGPSLDVTRSAILNADHIVAQVNNQLPLCRGDASVHISHVTVTRDGPMSPHTLPLTRPTEIQEKIGTLIAENLINDGATIQAGTGGIPSATLSKLMDHRDLGIHTDIFSDEMVRLVETGAVTNRFKEIRPGKIVACLVLGTSRVFDFIDDNPVIDLTDAGLVCSSINVALNPQPIAIATCMEMDITGQAASDSLGTDVYSGFGGKVDFLRGAFISQDHLGKAIIAFTSLTKDGKSKIVPFLKDGTGVVNSRAHIHYVVTEYGIADLFGKNIRQRAHALIQIAHPKFREGLERSAFEILNVMPSPD</sequence>
<dbReference type="Pfam" id="PF02550">
    <property type="entry name" value="AcetylCoA_hydro"/>
    <property type="match status" value="1"/>
</dbReference>
<reference evidence="5" key="1">
    <citation type="submission" date="2024-06" db="EMBL/GenBank/DDBJ databases">
        <authorList>
            <person name="Liu X."/>
            <person name="Lenzi L."/>
            <person name="Haldenby T S."/>
            <person name="Uol C."/>
        </authorList>
    </citation>
    <scope>NUCLEOTIDE SEQUENCE</scope>
</reference>
<dbReference type="InterPro" id="IPR026888">
    <property type="entry name" value="AcetylCoA_hyd_C"/>
</dbReference>
<dbReference type="Gene3D" id="3.40.1080.20">
    <property type="entry name" value="Acetyl-CoA hydrolase/transferase C-terminal domain"/>
    <property type="match status" value="1"/>
</dbReference>
<accession>A0AAV2T9Z9</accession>